<dbReference type="EMBL" id="BAABKX010000001">
    <property type="protein sequence ID" value="GAA5047812.1"/>
    <property type="molecule type" value="Genomic_DNA"/>
</dbReference>
<evidence type="ECO:0000256" key="1">
    <source>
        <dbReference type="SAM" id="MobiDB-lite"/>
    </source>
</evidence>
<protein>
    <recommendedName>
        <fullName evidence="4">Transposase</fullName>
    </recommendedName>
</protein>
<keyword evidence="3" id="KW-1185">Reference proteome</keyword>
<feature type="region of interest" description="Disordered" evidence="1">
    <location>
        <begin position="80"/>
        <end position="162"/>
    </location>
</feature>
<proteinExistence type="predicted"/>
<feature type="compositionally biased region" description="Basic and acidic residues" evidence="1">
    <location>
        <begin position="80"/>
        <end position="105"/>
    </location>
</feature>
<comment type="caution">
    <text evidence="2">The sequence shown here is derived from an EMBL/GenBank/DDBJ whole genome shotgun (WGS) entry which is preliminary data.</text>
</comment>
<reference evidence="2 3" key="1">
    <citation type="journal article" date="2019" name="Int. J. Syst. Evol. Microbiol.">
        <title>The Global Catalogue of Microorganisms (GCM) 10K type strain sequencing project: providing services to taxonomists for standard genome sequencing and annotation.</title>
        <authorList>
            <consortium name="The Broad Institute Genomics Platform"/>
            <consortium name="The Broad Institute Genome Sequencing Center for Infectious Disease"/>
            <person name="Wu L."/>
            <person name="Ma J."/>
        </authorList>
    </citation>
    <scope>NUCLEOTIDE SEQUENCE [LARGE SCALE GENOMIC DNA]</scope>
    <source>
        <strain evidence="2 3">JCM 17504</strain>
    </source>
</reference>
<dbReference type="AlphaFoldDB" id="A0AAV3UFZ0"/>
<evidence type="ECO:0000313" key="3">
    <source>
        <dbReference type="Proteomes" id="UP001501729"/>
    </source>
</evidence>
<sequence length="213" mass="24288">MADSECVAGNRIFHRVGREHGVWHRDEFVVEGSNARHAERDILDDTFVSRPLDPVADVEPWIGDYENACNEVRCDVAGCEPDRNSQRGRERRGRAENVEPGEVERQQYPCKPDGRAKDAQYRSPNGEIDVSNPERALGQRFQHESAEDVDDGERSDEDRHIPRCTPGFYRAVPRCRATLRMTTEAGRRHLPARLLPMNEAHLRVVALNRLAKP</sequence>
<name>A0AAV3UFZ0_9EURY</name>
<dbReference type="Proteomes" id="UP001501729">
    <property type="component" value="Unassembled WGS sequence"/>
</dbReference>
<evidence type="ECO:0008006" key="4">
    <source>
        <dbReference type="Google" id="ProtNLM"/>
    </source>
</evidence>
<gene>
    <name evidence="2" type="ORF">GCM10025751_18830</name>
</gene>
<evidence type="ECO:0000313" key="2">
    <source>
        <dbReference type="EMBL" id="GAA5047812.1"/>
    </source>
</evidence>
<accession>A0AAV3UFZ0</accession>
<organism evidence="2 3">
    <name type="scientific">Haladaptatus pallidirubidus</name>
    <dbReference type="NCBI Taxonomy" id="1008152"/>
    <lineage>
        <taxon>Archaea</taxon>
        <taxon>Methanobacteriati</taxon>
        <taxon>Methanobacteriota</taxon>
        <taxon>Stenosarchaea group</taxon>
        <taxon>Halobacteria</taxon>
        <taxon>Halobacteriales</taxon>
        <taxon>Haladaptataceae</taxon>
        <taxon>Haladaptatus</taxon>
    </lineage>
</organism>